<evidence type="ECO:0000313" key="3">
    <source>
        <dbReference type="EMBL" id="MPA74480.1"/>
    </source>
</evidence>
<gene>
    <name evidence="3" type="ORF">Din_043921</name>
</gene>
<dbReference type="EMBL" id="GHES01043921">
    <property type="protein sequence ID" value="MPA74480.1"/>
    <property type="molecule type" value="Transcribed_RNA"/>
</dbReference>
<dbReference type="InterPro" id="IPR001441">
    <property type="entry name" value="UPP_synth-like"/>
</dbReference>
<dbReference type="FunFam" id="3.40.1180.10:FF:000001">
    <property type="entry name" value="(2E,6E)-farnesyl-diphosphate-specific ditrans,polycis-undecaprenyl-diphosphate synthase"/>
    <property type="match status" value="1"/>
</dbReference>
<evidence type="ECO:0000256" key="2">
    <source>
        <dbReference type="RuleBase" id="RU363018"/>
    </source>
</evidence>
<dbReference type="InterPro" id="IPR018520">
    <property type="entry name" value="UPP_synth-like_CS"/>
</dbReference>
<dbReference type="PROSITE" id="PS01066">
    <property type="entry name" value="UPP_SYNTHASE"/>
    <property type="match status" value="1"/>
</dbReference>
<dbReference type="GO" id="GO:0045547">
    <property type="term" value="F:ditrans,polycis-polyprenyl diphosphate synthase [(2E,6E)-farnesyl diphosphate specific] activity"/>
    <property type="evidence" value="ECO:0007669"/>
    <property type="project" value="TreeGrafter"/>
</dbReference>
<dbReference type="Gene3D" id="3.40.1180.10">
    <property type="entry name" value="Decaprenyl diphosphate synthase-like"/>
    <property type="match status" value="1"/>
</dbReference>
<name>A0A5B7C083_DAVIN</name>
<dbReference type="PANTHER" id="PTHR10291">
    <property type="entry name" value="DEHYDRODOLICHYL DIPHOSPHATE SYNTHASE FAMILY MEMBER"/>
    <property type="match status" value="1"/>
</dbReference>
<dbReference type="GO" id="GO:0009668">
    <property type="term" value="P:plastid membrane organization"/>
    <property type="evidence" value="ECO:0007669"/>
    <property type="project" value="TreeGrafter"/>
</dbReference>
<dbReference type="CDD" id="cd00475">
    <property type="entry name" value="Cis_IPPS"/>
    <property type="match status" value="1"/>
</dbReference>
<proteinExistence type="inferred from homology"/>
<dbReference type="SUPFAM" id="SSF64005">
    <property type="entry name" value="Undecaprenyl diphosphate synthase"/>
    <property type="match status" value="1"/>
</dbReference>
<organism evidence="3">
    <name type="scientific">Davidia involucrata</name>
    <name type="common">Dove tree</name>
    <dbReference type="NCBI Taxonomy" id="16924"/>
    <lineage>
        <taxon>Eukaryota</taxon>
        <taxon>Viridiplantae</taxon>
        <taxon>Streptophyta</taxon>
        <taxon>Embryophyta</taxon>
        <taxon>Tracheophyta</taxon>
        <taxon>Spermatophyta</taxon>
        <taxon>Magnoliopsida</taxon>
        <taxon>eudicotyledons</taxon>
        <taxon>Gunneridae</taxon>
        <taxon>Pentapetalae</taxon>
        <taxon>asterids</taxon>
        <taxon>Cornales</taxon>
        <taxon>Nyssaceae</taxon>
        <taxon>Davidia</taxon>
    </lineage>
</organism>
<dbReference type="AlphaFoldDB" id="A0A5B7C083"/>
<reference evidence="3" key="1">
    <citation type="submission" date="2019-08" db="EMBL/GenBank/DDBJ databases">
        <title>Reference gene set and small RNA set construction with multiple tissues from Davidia involucrata Baill.</title>
        <authorList>
            <person name="Yang H."/>
            <person name="Zhou C."/>
            <person name="Li G."/>
            <person name="Wang J."/>
            <person name="Gao P."/>
            <person name="Wang M."/>
            <person name="Wang R."/>
            <person name="Zhao Y."/>
        </authorList>
    </citation>
    <scope>NUCLEOTIDE SEQUENCE</scope>
    <source>
        <tissue evidence="3">Mixed with DoveR01_LX</tissue>
    </source>
</reference>
<keyword evidence="1 2" id="KW-0808">Transferase</keyword>
<protein>
    <recommendedName>
        <fullName evidence="2">Alkyl transferase</fullName>
        <ecNumber evidence="2">2.5.1.-</ecNumber>
    </recommendedName>
</protein>
<dbReference type="GO" id="GO:0009570">
    <property type="term" value="C:chloroplast stroma"/>
    <property type="evidence" value="ECO:0007669"/>
    <property type="project" value="TreeGrafter"/>
</dbReference>
<dbReference type="GO" id="GO:0000287">
    <property type="term" value="F:magnesium ion binding"/>
    <property type="evidence" value="ECO:0007669"/>
    <property type="project" value="UniProtKB-ARBA"/>
</dbReference>
<dbReference type="GO" id="GO:0009409">
    <property type="term" value="P:response to cold"/>
    <property type="evidence" value="ECO:0007669"/>
    <property type="project" value="TreeGrafter"/>
</dbReference>
<accession>A0A5B7C083</accession>
<dbReference type="EC" id="2.5.1.-" evidence="2"/>
<sequence>MLSQVFPIPIQNSLSPFKPKLYSSTIHDRPQCYRNQSHAYPPNSLPNFHKVLATTTNVVAEEEEEEREVKERVASGAGDSPGGVQLPAGLQQELMPRHVAVIMDGNVRWARLRGFPAASGHEAGVRSLRKLIELCCKWGIRVLTVFAFSSDNWIRPKVEVDFVMNLFESGIKSELENFVREGIQISMIGDSSKLPKSLQKLIADAVKTTKENSRLQLIVAVSYSGQYDIVQACKRIAHKVKDGLIQPEDINETQIEWELETNCTEFPYPDLLIRTSGELRVSNFLLWQLAYAELFFARALWPDFGEVEFIEALSSYQRRKRRYGGRDLNN</sequence>
<dbReference type="InterPro" id="IPR036424">
    <property type="entry name" value="UPP_synth-like_sf"/>
</dbReference>
<dbReference type="HAMAP" id="MF_01139">
    <property type="entry name" value="ISPT"/>
    <property type="match status" value="1"/>
</dbReference>
<comment type="similarity">
    <text evidence="2">Belongs to the UPP synthase family.</text>
</comment>
<dbReference type="Pfam" id="PF01255">
    <property type="entry name" value="Prenyltransf"/>
    <property type="match status" value="1"/>
</dbReference>
<dbReference type="GO" id="GO:0016094">
    <property type="term" value="P:polyprenol biosynthetic process"/>
    <property type="evidence" value="ECO:0007669"/>
    <property type="project" value="TreeGrafter"/>
</dbReference>
<evidence type="ECO:0000256" key="1">
    <source>
        <dbReference type="ARBA" id="ARBA00022679"/>
    </source>
</evidence>
<dbReference type="PANTHER" id="PTHR10291:SF17">
    <property type="entry name" value="ALKYL TRANSFERASE"/>
    <property type="match status" value="1"/>
</dbReference>
<dbReference type="NCBIfam" id="TIGR00055">
    <property type="entry name" value="uppS"/>
    <property type="match status" value="1"/>
</dbReference>